<evidence type="ECO:0000313" key="1">
    <source>
        <dbReference type="EMBL" id="CAI9704881.1"/>
    </source>
</evidence>
<reference evidence="1" key="1">
    <citation type="submission" date="2023-05" db="EMBL/GenBank/DDBJ databases">
        <authorList>
            <consortium name="ELIXIR-Norway"/>
        </authorList>
    </citation>
    <scope>NUCLEOTIDE SEQUENCE</scope>
</reference>
<protein>
    <submittedName>
        <fullName evidence="1">Uncharacterized protein</fullName>
    </submittedName>
</protein>
<name>A0ACB0EY41_RANTA</name>
<accession>A0ACB0EY41</accession>
<dbReference type="Proteomes" id="UP001162501">
    <property type="component" value="Chromosome 28"/>
</dbReference>
<sequence>MRRVTWAALRCVDVDKERRGGGGARRGEAEAAGPDDCFALSGPPRRPAGPAEGAGQRASSRGARVLLPMAMRS</sequence>
<gene>
    <name evidence="1" type="ORF">MRATA1EN3_LOCUS16094</name>
</gene>
<evidence type="ECO:0000313" key="2">
    <source>
        <dbReference type="Proteomes" id="UP001162501"/>
    </source>
</evidence>
<proteinExistence type="predicted"/>
<organism evidence="1 2">
    <name type="scientific">Rangifer tarandus platyrhynchus</name>
    <name type="common">Svalbard reindeer</name>
    <dbReference type="NCBI Taxonomy" id="3082113"/>
    <lineage>
        <taxon>Eukaryota</taxon>
        <taxon>Metazoa</taxon>
        <taxon>Chordata</taxon>
        <taxon>Craniata</taxon>
        <taxon>Vertebrata</taxon>
        <taxon>Euteleostomi</taxon>
        <taxon>Mammalia</taxon>
        <taxon>Eutheria</taxon>
        <taxon>Laurasiatheria</taxon>
        <taxon>Artiodactyla</taxon>
        <taxon>Ruminantia</taxon>
        <taxon>Pecora</taxon>
        <taxon>Cervidae</taxon>
        <taxon>Odocoileinae</taxon>
        <taxon>Rangifer</taxon>
    </lineage>
</organism>
<dbReference type="EMBL" id="OX596112">
    <property type="protein sequence ID" value="CAI9704881.1"/>
    <property type="molecule type" value="Genomic_DNA"/>
</dbReference>